<accession>A0A6C0DE46</accession>
<reference evidence="1" key="1">
    <citation type="journal article" date="2020" name="Nature">
        <title>Giant virus diversity and host interactions through global metagenomics.</title>
        <authorList>
            <person name="Schulz F."/>
            <person name="Roux S."/>
            <person name="Paez-Espino D."/>
            <person name="Jungbluth S."/>
            <person name="Walsh D.A."/>
            <person name="Denef V.J."/>
            <person name="McMahon K.D."/>
            <person name="Konstantinidis K.T."/>
            <person name="Eloe-Fadrosh E.A."/>
            <person name="Kyrpides N.C."/>
            <person name="Woyke T."/>
        </authorList>
    </citation>
    <scope>NUCLEOTIDE SEQUENCE</scope>
    <source>
        <strain evidence="1">GVMAG-M-3300023174-137</strain>
    </source>
</reference>
<dbReference type="AlphaFoldDB" id="A0A6C0DE46"/>
<proteinExistence type="predicted"/>
<protein>
    <submittedName>
        <fullName evidence="1">Uncharacterized protein</fullName>
    </submittedName>
</protein>
<organism evidence="1">
    <name type="scientific">viral metagenome</name>
    <dbReference type="NCBI Taxonomy" id="1070528"/>
    <lineage>
        <taxon>unclassified sequences</taxon>
        <taxon>metagenomes</taxon>
        <taxon>organismal metagenomes</taxon>
    </lineage>
</organism>
<name>A0A6C0DE46_9ZZZZ</name>
<evidence type="ECO:0000313" key="1">
    <source>
        <dbReference type="EMBL" id="QHT14454.1"/>
    </source>
</evidence>
<sequence length="73" mass="7789">MSWGDTSSLTTDHFTAEAAVVSRSAASSPTGALTIIAFPGMIFRIQSFSTRESPVSSCRTMKRPSSKSDVVFV</sequence>
<dbReference type="EMBL" id="MN739583">
    <property type="protein sequence ID" value="QHT14454.1"/>
    <property type="molecule type" value="Genomic_DNA"/>
</dbReference>